<organism evidence="3 4">
    <name type="scientific">Ramlibacter pinisoli</name>
    <dbReference type="NCBI Taxonomy" id="2682844"/>
    <lineage>
        <taxon>Bacteria</taxon>
        <taxon>Pseudomonadati</taxon>
        <taxon>Pseudomonadota</taxon>
        <taxon>Betaproteobacteria</taxon>
        <taxon>Burkholderiales</taxon>
        <taxon>Comamonadaceae</taxon>
        <taxon>Ramlibacter</taxon>
    </lineage>
</organism>
<dbReference type="EMBL" id="WSEL01000006">
    <property type="protein sequence ID" value="MVQ30491.1"/>
    <property type="molecule type" value="Genomic_DNA"/>
</dbReference>
<sequence>MAWTFERVAAGGKGPATGVAWDGSGVLFALPDETVIRRYDPASGAVSDFRRYTGRVNGLAVAPGGSVFAAQESGRRVIELLPDGSAQVTATRFAGAIHNFPAGLAVDRQQRVWFCDSPTGVQVFGPRIFPLLEPAAVMRIEKDDRRQWVMRRVTADTVAPRAVLLSQDERLLFVGEGEVGRAGPRELRAYPLRPDGSVGPYRVLHRFGEDHTGVHRGIEGLCLREDGWVVGCGGAPGVGPGPSVYLFTPEGRLAQVHALPGECLPMHCAVGGGSLYVSGSDGHLYRSRMDA</sequence>
<feature type="domain" description="SMP-30/Gluconolactonase/LRE-like region" evidence="2">
    <location>
        <begin position="33"/>
        <end position="276"/>
    </location>
</feature>
<comment type="caution">
    <text evidence="3">The sequence shown here is derived from an EMBL/GenBank/DDBJ whole genome shotgun (WGS) entry which is preliminary data.</text>
</comment>
<accession>A0A6N8IU82</accession>
<evidence type="ECO:0000259" key="2">
    <source>
        <dbReference type="Pfam" id="PF08450"/>
    </source>
</evidence>
<dbReference type="InterPro" id="IPR011042">
    <property type="entry name" value="6-blade_b-propeller_TolB-like"/>
</dbReference>
<evidence type="ECO:0000313" key="4">
    <source>
        <dbReference type="Proteomes" id="UP000469385"/>
    </source>
</evidence>
<dbReference type="SUPFAM" id="SSF63829">
    <property type="entry name" value="Calcium-dependent phosphotriesterase"/>
    <property type="match status" value="1"/>
</dbReference>
<keyword evidence="1" id="KW-0378">Hydrolase</keyword>
<dbReference type="Pfam" id="PF08450">
    <property type="entry name" value="SGL"/>
    <property type="match status" value="1"/>
</dbReference>
<dbReference type="RefSeq" id="WP_157398620.1">
    <property type="nucleotide sequence ID" value="NZ_WSEL01000006.1"/>
</dbReference>
<proteinExistence type="predicted"/>
<reference evidence="3 4" key="1">
    <citation type="submission" date="2019-12" db="EMBL/GenBank/DDBJ databases">
        <authorList>
            <person name="Huq M.A."/>
        </authorList>
    </citation>
    <scope>NUCLEOTIDE SEQUENCE [LARGE SCALE GENOMIC DNA]</scope>
    <source>
        <strain evidence="3 4">MAH-25</strain>
    </source>
</reference>
<evidence type="ECO:0000256" key="1">
    <source>
        <dbReference type="ARBA" id="ARBA00022801"/>
    </source>
</evidence>
<dbReference type="InterPro" id="IPR013658">
    <property type="entry name" value="SGL"/>
</dbReference>
<dbReference type="PANTHER" id="PTHR47572">
    <property type="entry name" value="LIPOPROTEIN-RELATED"/>
    <property type="match status" value="1"/>
</dbReference>
<dbReference type="AlphaFoldDB" id="A0A6N8IU82"/>
<evidence type="ECO:0000313" key="3">
    <source>
        <dbReference type="EMBL" id="MVQ30491.1"/>
    </source>
</evidence>
<dbReference type="GO" id="GO:0016787">
    <property type="term" value="F:hydrolase activity"/>
    <property type="evidence" value="ECO:0007669"/>
    <property type="project" value="UniProtKB-KW"/>
</dbReference>
<dbReference type="InterPro" id="IPR051262">
    <property type="entry name" value="SMP-30/CGR1_Lactonase"/>
</dbReference>
<name>A0A6N8IU82_9BURK</name>
<protein>
    <recommendedName>
        <fullName evidence="2">SMP-30/Gluconolactonase/LRE-like region domain-containing protein</fullName>
    </recommendedName>
</protein>
<gene>
    <name evidence="3" type="ORF">GON04_13600</name>
</gene>
<dbReference type="PANTHER" id="PTHR47572:SF4">
    <property type="entry name" value="LACTONASE DRP35"/>
    <property type="match status" value="1"/>
</dbReference>
<dbReference type="Proteomes" id="UP000469385">
    <property type="component" value="Unassembled WGS sequence"/>
</dbReference>
<dbReference type="Gene3D" id="2.120.10.30">
    <property type="entry name" value="TolB, C-terminal domain"/>
    <property type="match status" value="1"/>
</dbReference>
<keyword evidence="4" id="KW-1185">Reference proteome</keyword>